<keyword evidence="7" id="KW-1185">Reference proteome</keyword>
<evidence type="ECO:0000256" key="5">
    <source>
        <dbReference type="SAM" id="MobiDB-lite"/>
    </source>
</evidence>
<keyword evidence="3 4" id="KW-0687">Ribonucleoprotein</keyword>
<dbReference type="InterPro" id="IPR047859">
    <property type="entry name" value="Ribosomal_bL17_CS"/>
</dbReference>
<sequence length="229" mass="25747">MRHRVRGRHLGRTSSHRKAMFRNMACSLIRSVRADPEEYGSPKVAGRIITTVAKAKELRPQVEKLITLARKSLPIQRKADELGTSAERNSEQWRNWRKSEGWQEWNQAQAPVLAMRRKAYSVLRDNEAVDILFSDLAETFEERQGGYTRIVKLAKPRLGDAGPQALIEFVGVRDRVSTKGSAPVVVTDDEEAVAEEQTEEPASEEAVAEETATAESEESTEESSEEKPE</sequence>
<name>A0A5C5XMV1_9PLAN</name>
<accession>A0A5C5XMV1</accession>
<dbReference type="InterPro" id="IPR000456">
    <property type="entry name" value="Ribosomal_bL17"/>
</dbReference>
<feature type="compositionally biased region" description="Acidic residues" evidence="5">
    <location>
        <begin position="215"/>
        <end position="229"/>
    </location>
</feature>
<dbReference type="GO" id="GO:0022625">
    <property type="term" value="C:cytosolic large ribosomal subunit"/>
    <property type="evidence" value="ECO:0007669"/>
    <property type="project" value="TreeGrafter"/>
</dbReference>
<evidence type="ECO:0000256" key="4">
    <source>
        <dbReference type="HAMAP-Rule" id="MF_01368"/>
    </source>
</evidence>
<keyword evidence="2 4" id="KW-0689">Ribosomal protein</keyword>
<feature type="compositionally biased region" description="Acidic residues" evidence="5">
    <location>
        <begin position="187"/>
        <end position="208"/>
    </location>
</feature>
<dbReference type="SUPFAM" id="SSF64263">
    <property type="entry name" value="Prokaryotic ribosomal protein L17"/>
    <property type="match status" value="1"/>
</dbReference>
<dbReference type="PANTHER" id="PTHR14413">
    <property type="entry name" value="RIBOSOMAL PROTEIN L17"/>
    <property type="match status" value="1"/>
</dbReference>
<dbReference type="AlphaFoldDB" id="A0A5C5XMV1"/>
<proteinExistence type="inferred from homology"/>
<dbReference type="PANTHER" id="PTHR14413:SF16">
    <property type="entry name" value="LARGE RIBOSOMAL SUBUNIT PROTEIN BL17M"/>
    <property type="match status" value="1"/>
</dbReference>
<dbReference type="HAMAP" id="MF_01368">
    <property type="entry name" value="Ribosomal_bL17"/>
    <property type="match status" value="1"/>
</dbReference>
<dbReference type="RefSeq" id="WP_146504859.1">
    <property type="nucleotide sequence ID" value="NZ_SJPG01000001.1"/>
</dbReference>
<evidence type="ECO:0000256" key="2">
    <source>
        <dbReference type="ARBA" id="ARBA00022980"/>
    </source>
</evidence>
<gene>
    <name evidence="4 6" type="primary">rplQ</name>
    <name evidence="6" type="ORF">Pan54_38230</name>
</gene>
<dbReference type="InterPro" id="IPR036373">
    <property type="entry name" value="Ribosomal_bL17_sf"/>
</dbReference>
<dbReference type="OrthoDB" id="9809073at2"/>
<dbReference type="Gene3D" id="3.90.1030.10">
    <property type="entry name" value="Ribosomal protein L17"/>
    <property type="match status" value="1"/>
</dbReference>
<evidence type="ECO:0000256" key="1">
    <source>
        <dbReference type="ARBA" id="ARBA00008777"/>
    </source>
</evidence>
<evidence type="ECO:0000256" key="3">
    <source>
        <dbReference type="ARBA" id="ARBA00023274"/>
    </source>
</evidence>
<protein>
    <recommendedName>
        <fullName evidence="4">Large ribosomal subunit protein bL17</fullName>
    </recommendedName>
</protein>
<reference evidence="6 7" key="1">
    <citation type="submission" date="2019-02" db="EMBL/GenBank/DDBJ databases">
        <title>Deep-cultivation of Planctomycetes and their phenomic and genomic characterization uncovers novel biology.</title>
        <authorList>
            <person name="Wiegand S."/>
            <person name="Jogler M."/>
            <person name="Boedeker C."/>
            <person name="Pinto D."/>
            <person name="Vollmers J."/>
            <person name="Rivas-Marin E."/>
            <person name="Kohn T."/>
            <person name="Peeters S.H."/>
            <person name="Heuer A."/>
            <person name="Rast P."/>
            <person name="Oberbeckmann S."/>
            <person name="Bunk B."/>
            <person name="Jeske O."/>
            <person name="Meyerdierks A."/>
            <person name="Storesund J.E."/>
            <person name="Kallscheuer N."/>
            <person name="Luecker S."/>
            <person name="Lage O.M."/>
            <person name="Pohl T."/>
            <person name="Merkel B.J."/>
            <person name="Hornburger P."/>
            <person name="Mueller R.-W."/>
            <person name="Bruemmer F."/>
            <person name="Labrenz M."/>
            <person name="Spormann A.M."/>
            <person name="Op Den Camp H."/>
            <person name="Overmann J."/>
            <person name="Amann R."/>
            <person name="Jetten M.S.M."/>
            <person name="Mascher T."/>
            <person name="Medema M.H."/>
            <person name="Devos D.P."/>
            <person name="Kaster A.-K."/>
            <person name="Ovreas L."/>
            <person name="Rohde M."/>
            <person name="Galperin M.Y."/>
            <person name="Jogler C."/>
        </authorList>
    </citation>
    <scope>NUCLEOTIDE SEQUENCE [LARGE SCALE GENOMIC DNA]</scope>
    <source>
        <strain evidence="6 7">Pan54</strain>
    </source>
</reference>
<comment type="subunit">
    <text evidence="4">Part of the 50S ribosomal subunit. Contacts protein L32.</text>
</comment>
<feature type="region of interest" description="Disordered" evidence="5">
    <location>
        <begin position="179"/>
        <end position="229"/>
    </location>
</feature>
<dbReference type="EMBL" id="SJPG01000001">
    <property type="protein sequence ID" value="TWT63072.1"/>
    <property type="molecule type" value="Genomic_DNA"/>
</dbReference>
<dbReference type="Proteomes" id="UP000316095">
    <property type="component" value="Unassembled WGS sequence"/>
</dbReference>
<dbReference type="GO" id="GO:0003735">
    <property type="term" value="F:structural constituent of ribosome"/>
    <property type="evidence" value="ECO:0007669"/>
    <property type="project" value="InterPro"/>
</dbReference>
<organism evidence="6 7">
    <name type="scientific">Rubinisphaera italica</name>
    <dbReference type="NCBI Taxonomy" id="2527969"/>
    <lineage>
        <taxon>Bacteria</taxon>
        <taxon>Pseudomonadati</taxon>
        <taxon>Planctomycetota</taxon>
        <taxon>Planctomycetia</taxon>
        <taxon>Planctomycetales</taxon>
        <taxon>Planctomycetaceae</taxon>
        <taxon>Rubinisphaera</taxon>
    </lineage>
</organism>
<dbReference type="PROSITE" id="PS01167">
    <property type="entry name" value="RIBOSOMAL_L17"/>
    <property type="match status" value="1"/>
</dbReference>
<comment type="caution">
    <text evidence="6">The sequence shown here is derived from an EMBL/GenBank/DDBJ whole genome shotgun (WGS) entry which is preliminary data.</text>
</comment>
<evidence type="ECO:0000313" key="7">
    <source>
        <dbReference type="Proteomes" id="UP000316095"/>
    </source>
</evidence>
<comment type="similarity">
    <text evidence="1 4">Belongs to the bacterial ribosomal protein bL17 family.</text>
</comment>
<dbReference type="Pfam" id="PF01196">
    <property type="entry name" value="Ribosomal_L17"/>
    <property type="match status" value="1"/>
</dbReference>
<dbReference type="GO" id="GO:0006412">
    <property type="term" value="P:translation"/>
    <property type="evidence" value="ECO:0007669"/>
    <property type="project" value="UniProtKB-UniRule"/>
</dbReference>
<evidence type="ECO:0000313" key="6">
    <source>
        <dbReference type="EMBL" id="TWT63072.1"/>
    </source>
</evidence>